<keyword evidence="3" id="KW-1185">Reference proteome</keyword>
<evidence type="ECO:0000256" key="1">
    <source>
        <dbReference type="SAM" id="MobiDB-lite"/>
    </source>
</evidence>
<accession>A0ABN8Z546</accession>
<sequence length="261" mass="28304">MASAGGRWRPDARGVAHAGLPRLETTMPLRRGSWCSLRGFSAPSPGLWNLLAAEGEFGEQVPPEASPRGPEPPAWASPWQQHTSKPVLPVATERAAPRTRGSWREDFTVGHTPSASAPPCATLLGDAMGHRVPATAGVGGSGGRLLICRLANEAVFVTLKPRGLIQKRRNWMLAHSDKAGLEGKSSARKLTEEWKQQDQTHGLPALKSGEEEAVFLLLPGYRAFTPQPLKRVCVNARAPQREKPPQPKPARRNEVSPARRT</sequence>
<evidence type="ECO:0000313" key="2">
    <source>
        <dbReference type="EMBL" id="CAI9168968.1"/>
    </source>
</evidence>
<organism evidence="2 3">
    <name type="scientific">Rangifer tarandus platyrhynchus</name>
    <name type="common">Svalbard reindeer</name>
    <dbReference type="NCBI Taxonomy" id="3082113"/>
    <lineage>
        <taxon>Eukaryota</taxon>
        <taxon>Metazoa</taxon>
        <taxon>Chordata</taxon>
        <taxon>Craniata</taxon>
        <taxon>Vertebrata</taxon>
        <taxon>Euteleostomi</taxon>
        <taxon>Mammalia</taxon>
        <taxon>Eutheria</taxon>
        <taxon>Laurasiatheria</taxon>
        <taxon>Artiodactyla</taxon>
        <taxon>Ruminantia</taxon>
        <taxon>Pecora</taxon>
        <taxon>Cervidae</taxon>
        <taxon>Odocoileinae</taxon>
        <taxon>Rangifer</taxon>
    </lineage>
</organism>
<reference evidence="2" key="1">
    <citation type="submission" date="2023-04" db="EMBL/GenBank/DDBJ databases">
        <authorList>
            <consortium name="ELIXIR-Norway"/>
        </authorList>
    </citation>
    <scope>NUCLEOTIDE SEQUENCE [LARGE SCALE GENOMIC DNA]</scope>
</reference>
<gene>
    <name evidence="2" type="ORF">MRATA1EN1_LOCUS17930</name>
</gene>
<protein>
    <submittedName>
        <fullName evidence="2">Uncharacterized protein</fullName>
    </submittedName>
</protein>
<dbReference type="Proteomes" id="UP001176941">
    <property type="component" value="Chromosome 28"/>
</dbReference>
<proteinExistence type="predicted"/>
<name>A0ABN8Z546_RANTA</name>
<feature type="region of interest" description="Disordered" evidence="1">
    <location>
        <begin position="234"/>
        <end position="261"/>
    </location>
</feature>
<dbReference type="EMBL" id="OX459964">
    <property type="protein sequence ID" value="CAI9168968.1"/>
    <property type="molecule type" value="Genomic_DNA"/>
</dbReference>
<evidence type="ECO:0000313" key="3">
    <source>
        <dbReference type="Proteomes" id="UP001176941"/>
    </source>
</evidence>
<feature type="region of interest" description="Disordered" evidence="1">
    <location>
        <begin position="59"/>
        <end position="115"/>
    </location>
</feature>